<name>A0A914NKL7_MELIC</name>
<evidence type="ECO:0000313" key="2">
    <source>
        <dbReference type="WBParaSite" id="Minc3s06755g40275"/>
    </source>
</evidence>
<reference evidence="2" key="1">
    <citation type="submission" date="2022-11" db="UniProtKB">
        <authorList>
            <consortium name="WormBaseParasite"/>
        </authorList>
    </citation>
    <scope>IDENTIFICATION</scope>
</reference>
<evidence type="ECO:0000313" key="1">
    <source>
        <dbReference type="Proteomes" id="UP000887563"/>
    </source>
</evidence>
<keyword evidence="1" id="KW-1185">Reference proteome</keyword>
<organism evidence="1 2">
    <name type="scientific">Meloidogyne incognita</name>
    <name type="common">Southern root-knot nematode worm</name>
    <name type="synonym">Oxyuris incognita</name>
    <dbReference type="NCBI Taxonomy" id="6306"/>
    <lineage>
        <taxon>Eukaryota</taxon>
        <taxon>Metazoa</taxon>
        <taxon>Ecdysozoa</taxon>
        <taxon>Nematoda</taxon>
        <taxon>Chromadorea</taxon>
        <taxon>Rhabditida</taxon>
        <taxon>Tylenchina</taxon>
        <taxon>Tylenchomorpha</taxon>
        <taxon>Tylenchoidea</taxon>
        <taxon>Meloidogynidae</taxon>
        <taxon>Meloidogyninae</taxon>
        <taxon>Meloidogyne</taxon>
        <taxon>Meloidogyne incognita group</taxon>
    </lineage>
</organism>
<proteinExistence type="predicted"/>
<dbReference type="AlphaFoldDB" id="A0A914NKL7"/>
<dbReference type="WBParaSite" id="Minc3s06755g40275">
    <property type="protein sequence ID" value="Minc3s06755g40275"/>
    <property type="gene ID" value="Minc3s06755g40275"/>
</dbReference>
<sequence>MFVKHILDYSVISKNPFFINKLPRLSFLPLFPVLSEHGFRQVPWYSSSNCCSLTLLEKQYLFSWQMDNHSINSVGKSDIWHRMNSGISLIC</sequence>
<protein>
    <submittedName>
        <fullName evidence="2">Ovule protein</fullName>
    </submittedName>
</protein>
<dbReference type="Proteomes" id="UP000887563">
    <property type="component" value="Unplaced"/>
</dbReference>
<accession>A0A914NKL7</accession>